<feature type="signal peptide" evidence="5">
    <location>
        <begin position="1"/>
        <end position="25"/>
    </location>
</feature>
<evidence type="ECO:0000313" key="8">
    <source>
        <dbReference type="Proteomes" id="UP001017257"/>
    </source>
</evidence>
<keyword evidence="3 4" id="KW-0326">Glycosidase</keyword>
<dbReference type="Gene3D" id="3.20.20.80">
    <property type="entry name" value="Glycosidases"/>
    <property type="match status" value="1"/>
</dbReference>
<dbReference type="InterPro" id="IPR022790">
    <property type="entry name" value="GH26_dom"/>
</dbReference>
<dbReference type="RefSeq" id="WP_173947933.1">
    <property type="nucleotide sequence ID" value="NZ_CP102845.1"/>
</dbReference>
<dbReference type="GO" id="GO:0016787">
    <property type="term" value="F:hydrolase activity"/>
    <property type="evidence" value="ECO:0007669"/>
    <property type="project" value="UniProtKB-KW"/>
</dbReference>
<reference evidence="7" key="1">
    <citation type="submission" date="2022-08" db="EMBL/GenBank/DDBJ databases">
        <title>Microvirga terrae sp. nov., isolated from soil.</title>
        <authorList>
            <person name="Kim K.H."/>
            <person name="Seo Y.L."/>
            <person name="Kim J.M."/>
            <person name="Lee J.K."/>
            <person name="Han D.M."/>
            <person name="Jeon C.O."/>
        </authorList>
    </citation>
    <scope>NUCLEOTIDE SEQUENCE</scope>
    <source>
        <strain evidence="7">R24</strain>
    </source>
</reference>
<dbReference type="PROSITE" id="PS51764">
    <property type="entry name" value="GH26"/>
    <property type="match status" value="1"/>
</dbReference>
<evidence type="ECO:0000256" key="3">
    <source>
        <dbReference type="ARBA" id="ARBA00023295"/>
    </source>
</evidence>
<keyword evidence="8" id="KW-1185">Reference proteome</keyword>
<comment type="similarity">
    <text evidence="1 4">Belongs to the glycosyl hydrolase 26 family.</text>
</comment>
<feature type="chain" id="PRO_5045858036" evidence="5">
    <location>
        <begin position="26"/>
        <end position="305"/>
    </location>
</feature>
<feature type="active site" description="Proton donor" evidence="4">
    <location>
        <position position="134"/>
    </location>
</feature>
<proteinExistence type="inferred from homology"/>
<evidence type="ECO:0000256" key="1">
    <source>
        <dbReference type="ARBA" id="ARBA00007754"/>
    </source>
</evidence>
<dbReference type="SUPFAM" id="SSF51445">
    <property type="entry name" value="(Trans)glycosidases"/>
    <property type="match status" value="1"/>
</dbReference>
<sequence>MRLEIGLAALACLMFASNMQRSAQADNASPVPKLGVYDPHKLLRDDTSFSLEHTFLYWQDFKPEEYRSFAQDAAKRGRQVLVTVEPWTRAPNWKDGSEKLLTNVIEGEFDREISAICHEIGASDAPVMVSWGHEMDETQGRFPWANKDPQIFQKAYQHFVDQCRPIAPKARFGWTPKGEANLASYYPGDAYVDFIGLTLFDLEAWNIAQNDSRTFADKFGALHGQVANFGKPIVLVEFGVAGTESYVEKQLSCAQEKLRRFPHVEALVYFNDRETWHWPKPHGQPDWRITDRRQFGCHREFTSLP</sequence>
<name>A0ABY5RQ39_9HYPH</name>
<gene>
    <name evidence="7" type="ORF">HPT29_018345</name>
</gene>
<dbReference type="InterPro" id="IPR000805">
    <property type="entry name" value="Glyco_hydro_26"/>
</dbReference>
<dbReference type="EMBL" id="CP102845">
    <property type="protein sequence ID" value="UVF18441.1"/>
    <property type="molecule type" value="Genomic_DNA"/>
</dbReference>
<dbReference type="PANTHER" id="PTHR40079:SF4">
    <property type="entry name" value="GH26 DOMAIN-CONTAINING PROTEIN-RELATED"/>
    <property type="match status" value="1"/>
</dbReference>
<organism evidence="7 8">
    <name type="scientific">Microvirga terrae</name>
    <dbReference type="NCBI Taxonomy" id="2740529"/>
    <lineage>
        <taxon>Bacteria</taxon>
        <taxon>Pseudomonadati</taxon>
        <taxon>Pseudomonadota</taxon>
        <taxon>Alphaproteobacteria</taxon>
        <taxon>Hyphomicrobiales</taxon>
        <taxon>Methylobacteriaceae</taxon>
        <taxon>Microvirga</taxon>
    </lineage>
</organism>
<protein>
    <submittedName>
        <fullName evidence="7">Glycosyl hydrolase</fullName>
    </submittedName>
</protein>
<keyword evidence="2 4" id="KW-0378">Hydrolase</keyword>
<dbReference type="PANTHER" id="PTHR40079">
    <property type="entry name" value="MANNAN ENDO-1,4-BETA-MANNOSIDASE E-RELATED"/>
    <property type="match status" value="1"/>
</dbReference>
<feature type="domain" description="GH26" evidence="6">
    <location>
        <begin position="1"/>
        <end position="292"/>
    </location>
</feature>
<feature type="active site" description="Nucleophile" evidence="4">
    <location>
        <position position="237"/>
    </location>
</feature>
<evidence type="ECO:0000256" key="2">
    <source>
        <dbReference type="ARBA" id="ARBA00022801"/>
    </source>
</evidence>
<dbReference type="InterPro" id="IPR017853">
    <property type="entry name" value="GH"/>
</dbReference>
<evidence type="ECO:0000256" key="5">
    <source>
        <dbReference type="SAM" id="SignalP"/>
    </source>
</evidence>
<accession>A0ABY5RQ39</accession>
<evidence type="ECO:0000259" key="6">
    <source>
        <dbReference type="PROSITE" id="PS51764"/>
    </source>
</evidence>
<keyword evidence="5" id="KW-0732">Signal</keyword>
<dbReference type="Pfam" id="PF02156">
    <property type="entry name" value="Glyco_hydro_26"/>
    <property type="match status" value="1"/>
</dbReference>
<evidence type="ECO:0000313" key="7">
    <source>
        <dbReference type="EMBL" id="UVF18441.1"/>
    </source>
</evidence>
<evidence type="ECO:0000256" key="4">
    <source>
        <dbReference type="PROSITE-ProRule" id="PRU01100"/>
    </source>
</evidence>
<dbReference type="Proteomes" id="UP001017257">
    <property type="component" value="Chromosome"/>
</dbReference>